<evidence type="ECO:0000313" key="4">
    <source>
        <dbReference type="EMBL" id="CAL6105255.1"/>
    </source>
</evidence>
<accession>A0AA86PFF2</accession>
<dbReference type="PROSITE" id="PS50090">
    <property type="entry name" value="MYB_LIKE"/>
    <property type="match status" value="1"/>
</dbReference>
<proteinExistence type="predicted"/>
<feature type="domain" description="HTH myb-type" evidence="2">
    <location>
        <begin position="1"/>
        <end position="56"/>
    </location>
</feature>
<dbReference type="PROSITE" id="PS51294">
    <property type="entry name" value="HTH_MYB"/>
    <property type="match status" value="1"/>
</dbReference>
<dbReference type="GO" id="GO:0003677">
    <property type="term" value="F:DNA binding"/>
    <property type="evidence" value="ECO:0007669"/>
    <property type="project" value="UniProtKB-KW"/>
</dbReference>
<evidence type="ECO:0000313" key="5">
    <source>
        <dbReference type="Proteomes" id="UP001642409"/>
    </source>
</evidence>
<dbReference type="InterPro" id="IPR001005">
    <property type="entry name" value="SANT/Myb"/>
</dbReference>
<sequence length="206" mass="24694">MKKQIWSDDDKQKLQQLVQMYTKNNRINWVDVAQNIENRTANQCKTQYCIVLQRCQFKKTNFQWNFDLESKLICAVETYGKKWSFILTNYFPELTAEQLRLKYASIKKQRQEYGQICKQLTKGDQEIDVEKVKFMYKQFSHMREKLGQARNNGSIFLNQQPNIQPIDPLEAKILEKMDSVVHLDVILTKIEQLFHDRHIQLKQEEE</sequence>
<dbReference type="EMBL" id="CATOUU010000588">
    <property type="protein sequence ID" value="CAI9934727.1"/>
    <property type="molecule type" value="Genomic_DNA"/>
</dbReference>
<dbReference type="Gene3D" id="1.10.10.60">
    <property type="entry name" value="Homeodomain-like"/>
    <property type="match status" value="2"/>
</dbReference>
<dbReference type="Proteomes" id="UP001642409">
    <property type="component" value="Unassembled WGS sequence"/>
</dbReference>
<keyword evidence="5" id="KW-1185">Reference proteome</keyword>
<dbReference type="SMART" id="SM00717">
    <property type="entry name" value="SANT"/>
    <property type="match status" value="2"/>
</dbReference>
<organism evidence="3">
    <name type="scientific">Hexamita inflata</name>
    <dbReference type="NCBI Taxonomy" id="28002"/>
    <lineage>
        <taxon>Eukaryota</taxon>
        <taxon>Metamonada</taxon>
        <taxon>Diplomonadida</taxon>
        <taxon>Hexamitidae</taxon>
        <taxon>Hexamitinae</taxon>
        <taxon>Hexamita</taxon>
    </lineage>
</organism>
<reference evidence="3" key="1">
    <citation type="submission" date="2023-06" db="EMBL/GenBank/DDBJ databases">
        <authorList>
            <person name="Kurt Z."/>
        </authorList>
    </citation>
    <scope>NUCLEOTIDE SEQUENCE</scope>
</reference>
<dbReference type="Pfam" id="PF00249">
    <property type="entry name" value="Myb_DNA-binding"/>
    <property type="match status" value="2"/>
</dbReference>
<dbReference type="CDD" id="cd00167">
    <property type="entry name" value="SANT"/>
    <property type="match status" value="1"/>
</dbReference>
<dbReference type="SUPFAM" id="SSF46689">
    <property type="entry name" value="Homeodomain-like"/>
    <property type="match status" value="2"/>
</dbReference>
<dbReference type="InterPro" id="IPR009057">
    <property type="entry name" value="Homeodomain-like_sf"/>
</dbReference>
<evidence type="ECO:0000259" key="2">
    <source>
        <dbReference type="PROSITE" id="PS51294"/>
    </source>
</evidence>
<protein>
    <submittedName>
        <fullName evidence="3">Myb-like DNA-binding domain-containing protein</fullName>
    </submittedName>
    <submittedName>
        <fullName evidence="4">Myb-like_DNA-binding domain-containing protein</fullName>
    </submittedName>
</protein>
<dbReference type="InterPro" id="IPR017930">
    <property type="entry name" value="Myb_dom"/>
</dbReference>
<dbReference type="AlphaFoldDB" id="A0AA86PFF2"/>
<gene>
    <name evidence="3" type="ORF">HINF_LOCUS22372</name>
    <name evidence="4" type="ORF">HINF_LOCUS73174</name>
</gene>
<keyword evidence="3" id="KW-0238">DNA-binding</keyword>
<dbReference type="EMBL" id="CAXDID020000594">
    <property type="protein sequence ID" value="CAL6105255.1"/>
    <property type="molecule type" value="Genomic_DNA"/>
</dbReference>
<evidence type="ECO:0000313" key="3">
    <source>
        <dbReference type="EMBL" id="CAI9934727.1"/>
    </source>
</evidence>
<name>A0AA86PFF2_9EUKA</name>
<comment type="caution">
    <text evidence="3">The sequence shown here is derived from an EMBL/GenBank/DDBJ whole genome shotgun (WGS) entry which is preliminary data.</text>
</comment>
<feature type="domain" description="Myb-like" evidence="1">
    <location>
        <begin position="1"/>
        <end position="52"/>
    </location>
</feature>
<reference evidence="4 5" key="2">
    <citation type="submission" date="2024-07" db="EMBL/GenBank/DDBJ databases">
        <authorList>
            <person name="Akdeniz Z."/>
        </authorList>
    </citation>
    <scope>NUCLEOTIDE SEQUENCE [LARGE SCALE GENOMIC DNA]</scope>
</reference>
<evidence type="ECO:0000259" key="1">
    <source>
        <dbReference type="PROSITE" id="PS50090"/>
    </source>
</evidence>